<evidence type="ECO:0000256" key="4">
    <source>
        <dbReference type="ARBA" id="ARBA00022844"/>
    </source>
</evidence>
<accession>A0A0F9PDP4</accession>
<dbReference type="GO" id="GO:0044423">
    <property type="term" value="C:virion component"/>
    <property type="evidence" value="ECO:0007669"/>
    <property type="project" value="UniProtKB-KW"/>
</dbReference>
<name>A0A0F9PDP4_9ZZZZ</name>
<keyword evidence="5" id="KW-0231">Viral genome packaging</keyword>
<proteinExistence type="predicted"/>
<protein>
    <recommendedName>
        <fullName evidence="8">Bacteriophage head to tail connecting protein</fullName>
    </recommendedName>
</protein>
<gene>
    <name evidence="7" type="ORF">LCGC14_0839240</name>
</gene>
<evidence type="ECO:0000313" key="7">
    <source>
        <dbReference type="EMBL" id="KKN29925.1"/>
    </source>
</evidence>
<sequence>MAQDLEALEYFEKRRGALSEERNSFVPHYKDLSKFTQPRRGRFSKTDRNVGGPRYSSIINSRATQALRTARAGLFAGVMSPSRPWFAMRVLDDPELMEFRPVKVWLHDVELVLREIFNRSNLYNMAPVMLGDLLLFATGCMTHVKDFQTVARFYTHTPGSYMIGQDERLEVTTLVREFQMQVSQMVGDFGLDNVSVGVRSAWDRGDYDSWHDIVHFIEPNPSANPSRRASRFKAFRSVKYEPGNAQTAGVNERFLSRMGFDRFPAYVPRWDVTGEDIYGTDCPGMTALGDVKSLQVEEKRKAQGIDKMVNPPLQGPATLSGVPVSSLPGGLTIYTMGQGEGKLEPIYKVAPQLQDMAADIDKVERRIDEAFFVNLFLAISNMEGIQPKNEMELAHRNAERLLQLGPVLERLYGDFHNDLIDRTFDQAVEADLLPLAPPEIQGMSLKVVYISSLAMAQRSVAVGGIRQLAAYVGELRGAGYEEVLDKFDADQSVDEVADLTGVPPRLVVPDDAVAEVRQERAEEQERQLQAAQALEAVKVGAGAAKDLGAAAGGGGGG</sequence>
<keyword evidence="2" id="KW-1162">Viral penetration into host cytoplasm</keyword>
<reference evidence="7" key="1">
    <citation type="journal article" date="2015" name="Nature">
        <title>Complex archaea that bridge the gap between prokaryotes and eukaryotes.</title>
        <authorList>
            <person name="Spang A."/>
            <person name="Saw J.H."/>
            <person name="Jorgensen S.L."/>
            <person name="Zaremba-Niedzwiedzka K."/>
            <person name="Martijn J."/>
            <person name="Lind A.E."/>
            <person name="van Eijk R."/>
            <person name="Schleper C."/>
            <person name="Guy L."/>
            <person name="Ettema T.J."/>
        </authorList>
    </citation>
    <scope>NUCLEOTIDE SEQUENCE</scope>
</reference>
<dbReference type="EMBL" id="LAZR01002448">
    <property type="protein sequence ID" value="KKN29925.1"/>
    <property type="molecule type" value="Genomic_DNA"/>
</dbReference>
<keyword evidence="4" id="KW-0946">Virion</keyword>
<dbReference type="GO" id="GO:0046718">
    <property type="term" value="P:symbiont entry into host cell"/>
    <property type="evidence" value="ECO:0007669"/>
    <property type="project" value="UniProtKB-KW"/>
</dbReference>
<evidence type="ECO:0000256" key="6">
    <source>
        <dbReference type="ARBA" id="ARBA00023296"/>
    </source>
</evidence>
<dbReference type="AlphaFoldDB" id="A0A0F9PDP4"/>
<evidence type="ECO:0000256" key="3">
    <source>
        <dbReference type="ARBA" id="ARBA00022612"/>
    </source>
</evidence>
<keyword evidence="6" id="KW-1160">Virus entry into host cell</keyword>
<comment type="subcellular location">
    <subcellularLocation>
        <location evidence="1">Virion</location>
    </subcellularLocation>
</comment>
<evidence type="ECO:0000256" key="1">
    <source>
        <dbReference type="ARBA" id="ARBA00004328"/>
    </source>
</evidence>
<evidence type="ECO:0008006" key="8">
    <source>
        <dbReference type="Google" id="ProtNLM"/>
    </source>
</evidence>
<dbReference type="Pfam" id="PF12236">
    <property type="entry name" value="Head-tail_con"/>
    <property type="match status" value="1"/>
</dbReference>
<dbReference type="InterPro" id="IPR020991">
    <property type="entry name" value="Connector_podovirus"/>
</dbReference>
<evidence type="ECO:0000256" key="5">
    <source>
        <dbReference type="ARBA" id="ARBA00023219"/>
    </source>
</evidence>
<organism evidence="7">
    <name type="scientific">marine sediment metagenome</name>
    <dbReference type="NCBI Taxonomy" id="412755"/>
    <lineage>
        <taxon>unclassified sequences</taxon>
        <taxon>metagenomes</taxon>
        <taxon>ecological metagenomes</taxon>
    </lineage>
</organism>
<comment type="caution">
    <text evidence="7">The sequence shown here is derived from an EMBL/GenBank/DDBJ whole genome shotgun (WGS) entry which is preliminary data.</text>
</comment>
<keyword evidence="3" id="KW-1188">Viral release from host cell</keyword>
<evidence type="ECO:0000256" key="2">
    <source>
        <dbReference type="ARBA" id="ARBA00022595"/>
    </source>
</evidence>